<dbReference type="EMBL" id="JADBGQ010000238">
    <property type="protein sequence ID" value="KAG5373570.1"/>
    <property type="molecule type" value="Genomic_DNA"/>
</dbReference>
<reference evidence="1 2" key="1">
    <citation type="submission" date="2021-03" db="EMBL/GenBank/DDBJ databases">
        <authorList>
            <person name="King G.J."/>
            <person name="Bancroft I."/>
            <person name="Baten A."/>
            <person name="Bloomfield J."/>
            <person name="Borpatragohain P."/>
            <person name="He Z."/>
            <person name="Irish N."/>
            <person name="Irwin J."/>
            <person name="Liu K."/>
            <person name="Mauleon R.P."/>
            <person name="Moore J."/>
            <person name="Morris R."/>
            <person name="Ostergaard L."/>
            <person name="Wang B."/>
            <person name="Wells R."/>
        </authorList>
    </citation>
    <scope>NUCLEOTIDE SEQUENCE [LARGE SCALE GENOMIC DNA]</scope>
    <source>
        <strain evidence="1">R-o-18</strain>
        <tissue evidence="1">Leaf</tissue>
    </source>
</reference>
<organism evidence="1 2">
    <name type="scientific">Brassica rapa subsp. trilocularis</name>
    <dbReference type="NCBI Taxonomy" id="1813537"/>
    <lineage>
        <taxon>Eukaryota</taxon>
        <taxon>Viridiplantae</taxon>
        <taxon>Streptophyta</taxon>
        <taxon>Embryophyta</taxon>
        <taxon>Tracheophyta</taxon>
        <taxon>Spermatophyta</taxon>
        <taxon>Magnoliopsida</taxon>
        <taxon>eudicotyledons</taxon>
        <taxon>Gunneridae</taxon>
        <taxon>Pentapetalae</taxon>
        <taxon>rosids</taxon>
        <taxon>malvids</taxon>
        <taxon>Brassicales</taxon>
        <taxon>Brassicaceae</taxon>
        <taxon>Brassiceae</taxon>
        <taxon>Brassica</taxon>
    </lineage>
</organism>
<comment type="caution">
    <text evidence="1">The sequence shown here is derived from an EMBL/GenBank/DDBJ whole genome shotgun (WGS) entry which is preliminary data.</text>
</comment>
<gene>
    <name evidence="1" type="primary">A05p027600.1_BraROA</name>
    <name evidence="1" type="ORF">IGI04_043112</name>
</gene>
<name>A0ABQ7KJ86_BRACM</name>
<keyword evidence="2" id="KW-1185">Reference proteome</keyword>
<sequence length="83" mass="8704">MPSPEAWGALSFKASDGSRDSAIPHSIAFARSFIPDASAEISVGRESFRLYIAALFPPSTFPTLPATNTVPGGESSCSSCHFP</sequence>
<evidence type="ECO:0000313" key="1">
    <source>
        <dbReference type="EMBL" id="KAG5373570.1"/>
    </source>
</evidence>
<dbReference type="Proteomes" id="UP000823674">
    <property type="component" value="Unassembled WGS sequence"/>
</dbReference>
<evidence type="ECO:0000313" key="2">
    <source>
        <dbReference type="Proteomes" id="UP000823674"/>
    </source>
</evidence>
<accession>A0ABQ7KJ86</accession>
<proteinExistence type="predicted"/>
<protein>
    <submittedName>
        <fullName evidence="1">Uncharacterized protein</fullName>
    </submittedName>
</protein>